<dbReference type="SUPFAM" id="SSF53067">
    <property type="entry name" value="Actin-like ATPase domain"/>
    <property type="match status" value="2"/>
</dbReference>
<dbReference type="PANTHER" id="PTHR43095:SF5">
    <property type="entry name" value="XYLULOSE KINASE"/>
    <property type="match status" value="1"/>
</dbReference>
<dbReference type="Pfam" id="PF00370">
    <property type="entry name" value="FGGY_N"/>
    <property type="match status" value="1"/>
</dbReference>
<dbReference type="InterPro" id="IPR018484">
    <property type="entry name" value="FGGY_N"/>
</dbReference>
<sequence length="472" mass="50524">MTSERIILCADIGTSSLKAALIDSSGRERAFAREAYPGDQVAAGTVLAADWEEALRRALGLLFSRHSELVPHAVCISGNGPTFVPVTRDGGALPPLHWHDKHKVISVPPGDPARKSMYLPRAAWFRENEAAAYNRTQYLFASQDWLAWRLGADAVTTLPSPAYTPYYWDDEQCRLFGLDPEKFPPYIGLGRVTGRVSPGAAENFGIPRGIPIVAGGPDFIVALIGVGALEPGIVCDRAGSSEGINVCSTVPADSGSGLGSFPHVKDGLWSVGAMIPSSGRLFEWFREITGQKDRSYEVILEEIIRCAQGKDGCPVGSGSCLFFPDLSGGSLTVPSALVSTAGLSSRPELGRAVVESIGFKVLSALDILEQNGFPVTEMRISGGQAKNSLWNQLKADISGTVLHAMEIADGELAGDACLALTALGDAADLDEACQMIVHIKETYMPNGAIHGQYRQEYGRYRDISSKLEALFP</sequence>
<evidence type="ECO:0000256" key="1">
    <source>
        <dbReference type="ARBA" id="ARBA00009156"/>
    </source>
</evidence>
<dbReference type="InterPro" id="IPR000577">
    <property type="entry name" value="Carb_kinase_FGGY"/>
</dbReference>
<dbReference type="Pfam" id="PF02782">
    <property type="entry name" value="FGGY_C"/>
    <property type="match status" value="1"/>
</dbReference>
<protein>
    <submittedName>
        <fullName evidence="6">FGGY-family carbohydrate kinase</fullName>
    </submittedName>
</protein>
<reference evidence="6" key="1">
    <citation type="submission" date="2021-01" db="EMBL/GenBank/DDBJ databases">
        <title>Description of Breznakiella homolactica.</title>
        <authorList>
            <person name="Song Y."/>
            <person name="Brune A."/>
        </authorList>
    </citation>
    <scope>NUCLEOTIDE SEQUENCE</scope>
    <source>
        <strain evidence="6">RmG30</strain>
    </source>
</reference>
<dbReference type="GO" id="GO:0005975">
    <property type="term" value="P:carbohydrate metabolic process"/>
    <property type="evidence" value="ECO:0007669"/>
    <property type="project" value="InterPro"/>
</dbReference>
<dbReference type="RefSeq" id="WP_215625953.1">
    <property type="nucleotide sequence ID" value="NZ_CP067089.2"/>
</dbReference>
<keyword evidence="2" id="KW-0808">Transferase</keyword>
<dbReference type="KEGG" id="bhc:JFL75_17205"/>
<dbReference type="GO" id="GO:0016301">
    <property type="term" value="F:kinase activity"/>
    <property type="evidence" value="ECO:0007669"/>
    <property type="project" value="UniProtKB-KW"/>
</dbReference>
<dbReference type="PIRSF" id="PIRSF000538">
    <property type="entry name" value="GlpK"/>
    <property type="match status" value="1"/>
</dbReference>
<comment type="similarity">
    <text evidence="1">Belongs to the FGGY kinase family.</text>
</comment>
<evidence type="ECO:0000313" key="7">
    <source>
        <dbReference type="Proteomes" id="UP000595917"/>
    </source>
</evidence>
<feature type="domain" description="Carbohydrate kinase FGGY N-terminal" evidence="4">
    <location>
        <begin position="122"/>
        <end position="225"/>
    </location>
</feature>
<name>A0A7T7XLZ3_9SPIR</name>
<dbReference type="Proteomes" id="UP000595917">
    <property type="component" value="Chromosome"/>
</dbReference>
<accession>A0A7T7XLZ3</accession>
<keyword evidence="3 6" id="KW-0418">Kinase</keyword>
<dbReference type="PANTHER" id="PTHR43095">
    <property type="entry name" value="SUGAR KINASE"/>
    <property type="match status" value="1"/>
</dbReference>
<dbReference type="InterPro" id="IPR043129">
    <property type="entry name" value="ATPase_NBD"/>
</dbReference>
<evidence type="ECO:0000313" key="6">
    <source>
        <dbReference type="EMBL" id="QQO08647.1"/>
    </source>
</evidence>
<proteinExistence type="inferred from homology"/>
<evidence type="ECO:0000259" key="4">
    <source>
        <dbReference type="Pfam" id="PF00370"/>
    </source>
</evidence>
<organism evidence="6 7">
    <name type="scientific">Breznakiella homolactica</name>
    <dbReference type="NCBI Taxonomy" id="2798577"/>
    <lineage>
        <taxon>Bacteria</taxon>
        <taxon>Pseudomonadati</taxon>
        <taxon>Spirochaetota</taxon>
        <taxon>Spirochaetia</taxon>
        <taxon>Spirochaetales</taxon>
        <taxon>Breznakiellaceae</taxon>
        <taxon>Breznakiella</taxon>
    </lineage>
</organism>
<feature type="domain" description="Carbohydrate kinase FGGY C-terminal" evidence="5">
    <location>
        <begin position="239"/>
        <end position="422"/>
    </location>
</feature>
<dbReference type="InterPro" id="IPR050406">
    <property type="entry name" value="FGGY_Carb_Kinase"/>
</dbReference>
<dbReference type="EMBL" id="CP067089">
    <property type="protein sequence ID" value="QQO08647.1"/>
    <property type="molecule type" value="Genomic_DNA"/>
</dbReference>
<evidence type="ECO:0000256" key="3">
    <source>
        <dbReference type="ARBA" id="ARBA00022777"/>
    </source>
</evidence>
<evidence type="ECO:0000259" key="5">
    <source>
        <dbReference type="Pfam" id="PF02782"/>
    </source>
</evidence>
<gene>
    <name evidence="6" type="ORF">JFL75_17205</name>
</gene>
<dbReference type="InterPro" id="IPR018485">
    <property type="entry name" value="FGGY_C"/>
</dbReference>
<dbReference type="Gene3D" id="3.30.420.40">
    <property type="match status" value="2"/>
</dbReference>
<dbReference type="AlphaFoldDB" id="A0A7T7XLZ3"/>
<keyword evidence="7" id="KW-1185">Reference proteome</keyword>
<evidence type="ECO:0000256" key="2">
    <source>
        <dbReference type="ARBA" id="ARBA00022679"/>
    </source>
</evidence>